<reference evidence="1 2" key="1">
    <citation type="journal article" date="2018" name="Nat. Ecol. Evol.">
        <title>Pezizomycetes genomes reveal the molecular basis of ectomycorrhizal truffle lifestyle.</title>
        <authorList>
            <person name="Murat C."/>
            <person name="Payen T."/>
            <person name="Noel B."/>
            <person name="Kuo A."/>
            <person name="Morin E."/>
            <person name="Chen J."/>
            <person name="Kohler A."/>
            <person name="Krizsan K."/>
            <person name="Balestrini R."/>
            <person name="Da Silva C."/>
            <person name="Montanini B."/>
            <person name="Hainaut M."/>
            <person name="Levati E."/>
            <person name="Barry K.W."/>
            <person name="Belfiori B."/>
            <person name="Cichocki N."/>
            <person name="Clum A."/>
            <person name="Dockter R.B."/>
            <person name="Fauchery L."/>
            <person name="Guy J."/>
            <person name="Iotti M."/>
            <person name="Le Tacon F."/>
            <person name="Lindquist E.A."/>
            <person name="Lipzen A."/>
            <person name="Malagnac F."/>
            <person name="Mello A."/>
            <person name="Molinier V."/>
            <person name="Miyauchi S."/>
            <person name="Poulain J."/>
            <person name="Riccioni C."/>
            <person name="Rubini A."/>
            <person name="Sitrit Y."/>
            <person name="Splivallo R."/>
            <person name="Traeger S."/>
            <person name="Wang M."/>
            <person name="Zifcakova L."/>
            <person name="Wipf D."/>
            <person name="Zambonelli A."/>
            <person name="Paolocci F."/>
            <person name="Nowrousian M."/>
            <person name="Ottonello S."/>
            <person name="Baldrian P."/>
            <person name="Spatafora J.W."/>
            <person name="Henrissat B."/>
            <person name="Nagy L.G."/>
            <person name="Aury J.M."/>
            <person name="Wincker P."/>
            <person name="Grigoriev I.V."/>
            <person name="Bonfante P."/>
            <person name="Martin F.M."/>
        </authorList>
    </citation>
    <scope>NUCLEOTIDE SEQUENCE [LARGE SCALE GENOMIC DNA]</scope>
    <source>
        <strain evidence="1 2">RN42</strain>
    </source>
</reference>
<sequence length="217" mass="24731">MTSQDTEMKDGPTNNAADDAFVDIFGCHRLGSGYKVEIEDKKGILFSTMKNSNLQDADDRPNVHRYGKDVQDFIAANNQSPDISHLRNRLIQSYKPSMDSFRLDHQKFAMAGRPKCPTSDTGREREEWEEKWGTMMNSGRMFADRIALVKKFIDALTAVEGYSYTGTVETFCYEGEIKRDYEATMKENEMGNLGLHLPKLIRAIPDFKLKVIPLTNE</sequence>
<dbReference type="Proteomes" id="UP000275078">
    <property type="component" value="Unassembled WGS sequence"/>
</dbReference>
<organism evidence="1 2">
    <name type="scientific">Ascobolus immersus RN42</name>
    <dbReference type="NCBI Taxonomy" id="1160509"/>
    <lineage>
        <taxon>Eukaryota</taxon>
        <taxon>Fungi</taxon>
        <taxon>Dikarya</taxon>
        <taxon>Ascomycota</taxon>
        <taxon>Pezizomycotina</taxon>
        <taxon>Pezizomycetes</taxon>
        <taxon>Pezizales</taxon>
        <taxon>Ascobolaceae</taxon>
        <taxon>Ascobolus</taxon>
    </lineage>
</organism>
<evidence type="ECO:0000313" key="1">
    <source>
        <dbReference type="EMBL" id="RPA70811.1"/>
    </source>
</evidence>
<dbReference type="EMBL" id="ML120046">
    <property type="protein sequence ID" value="RPA70811.1"/>
    <property type="molecule type" value="Genomic_DNA"/>
</dbReference>
<proteinExistence type="predicted"/>
<gene>
    <name evidence="1" type="ORF">BJ508DRAFT_336758</name>
</gene>
<accession>A0A3N4HEE3</accession>
<protein>
    <submittedName>
        <fullName evidence="1">Uncharacterized protein</fullName>
    </submittedName>
</protein>
<keyword evidence="2" id="KW-1185">Reference proteome</keyword>
<evidence type="ECO:0000313" key="2">
    <source>
        <dbReference type="Proteomes" id="UP000275078"/>
    </source>
</evidence>
<dbReference type="AlphaFoldDB" id="A0A3N4HEE3"/>
<name>A0A3N4HEE3_ASCIM</name>